<dbReference type="GO" id="GO:0019005">
    <property type="term" value="C:SCF ubiquitin ligase complex"/>
    <property type="evidence" value="ECO:0007669"/>
    <property type="project" value="TreeGrafter"/>
</dbReference>
<protein>
    <recommendedName>
        <fullName evidence="2">F-box domain-containing protein</fullName>
    </recommendedName>
</protein>
<proteinExistence type="predicted"/>
<evidence type="ECO:0000313" key="4">
    <source>
        <dbReference type="Proteomes" id="UP001497497"/>
    </source>
</evidence>
<dbReference type="InterPro" id="IPR032675">
    <property type="entry name" value="LRR_dom_sf"/>
</dbReference>
<dbReference type="SMART" id="SM00256">
    <property type="entry name" value="FBOX"/>
    <property type="match status" value="1"/>
</dbReference>
<sequence length="390" mass="43659">HVHELPYDILLHIFSFLETQSKIKAAQVCKKWRDVVYSKTLWRSTLAKTCLGLREHANLFTALHDRGIVKLSLQCELNGSFKSDMESLNTHMPQLRHLEFELDPRFCSEIVTNGFKSLRLIHLQTLDIKNNSIVDSSVIKAVRVSMPSLRRLSLRSCLHVNNTCLKEVAKLTGLMHLDLACNNTFTDEGLAYVCGLTLLESGEILCSDDAPVLSTLHTLNIEHCSKLTSLSVECLGYGRMASLNTLIINYNEVMSGVEIVDHIVRLKSLRCLCALGLDFSNDSVKVLAERCSQLENLFLPFNSRIGDTGLRYISQSCKNVIFLSLIKTAITDDGVLEMCAHMPQLLLLDISNCQRVTDLSLRHIGTKLCRLQVLLTINCVNLTSRGSANI</sequence>
<dbReference type="PANTHER" id="PTHR13318:SF247">
    <property type="entry name" value="GH16156P"/>
    <property type="match status" value="1"/>
</dbReference>
<dbReference type="PANTHER" id="PTHR13318">
    <property type="entry name" value="PARTNER OF PAIRED, ISOFORM B-RELATED"/>
    <property type="match status" value="1"/>
</dbReference>
<dbReference type="EMBL" id="CAXITT010000029">
    <property type="protein sequence ID" value="CAL1528251.1"/>
    <property type="molecule type" value="Genomic_DNA"/>
</dbReference>
<evidence type="ECO:0000259" key="2">
    <source>
        <dbReference type="PROSITE" id="PS50181"/>
    </source>
</evidence>
<dbReference type="Pfam" id="PF13516">
    <property type="entry name" value="LRR_6"/>
    <property type="match status" value="1"/>
</dbReference>
<name>A0AAV2H7Q8_LYMST</name>
<dbReference type="Gene3D" id="3.80.10.10">
    <property type="entry name" value="Ribonuclease Inhibitor"/>
    <property type="match status" value="2"/>
</dbReference>
<evidence type="ECO:0000256" key="1">
    <source>
        <dbReference type="ARBA" id="ARBA00022786"/>
    </source>
</evidence>
<dbReference type="GO" id="GO:0031146">
    <property type="term" value="P:SCF-dependent proteasomal ubiquitin-dependent protein catabolic process"/>
    <property type="evidence" value="ECO:0007669"/>
    <property type="project" value="TreeGrafter"/>
</dbReference>
<dbReference type="InterPro" id="IPR006553">
    <property type="entry name" value="Leu-rich_rpt_Cys-con_subtyp"/>
</dbReference>
<organism evidence="3 4">
    <name type="scientific">Lymnaea stagnalis</name>
    <name type="common">Great pond snail</name>
    <name type="synonym">Helix stagnalis</name>
    <dbReference type="NCBI Taxonomy" id="6523"/>
    <lineage>
        <taxon>Eukaryota</taxon>
        <taxon>Metazoa</taxon>
        <taxon>Spiralia</taxon>
        <taxon>Lophotrochozoa</taxon>
        <taxon>Mollusca</taxon>
        <taxon>Gastropoda</taxon>
        <taxon>Heterobranchia</taxon>
        <taxon>Euthyneura</taxon>
        <taxon>Panpulmonata</taxon>
        <taxon>Hygrophila</taxon>
        <taxon>Lymnaeoidea</taxon>
        <taxon>Lymnaeidae</taxon>
        <taxon>Lymnaea</taxon>
    </lineage>
</organism>
<dbReference type="SUPFAM" id="SSF52047">
    <property type="entry name" value="RNI-like"/>
    <property type="match status" value="1"/>
</dbReference>
<dbReference type="Gene3D" id="1.20.1280.50">
    <property type="match status" value="1"/>
</dbReference>
<keyword evidence="4" id="KW-1185">Reference proteome</keyword>
<comment type="caution">
    <text evidence="3">The sequence shown here is derived from an EMBL/GenBank/DDBJ whole genome shotgun (WGS) entry which is preliminary data.</text>
</comment>
<dbReference type="SUPFAM" id="SSF81383">
    <property type="entry name" value="F-box domain"/>
    <property type="match status" value="1"/>
</dbReference>
<dbReference type="AlphaFoldDB" id="A0AAV2H7Q8"/>
<dbReference type="InterPro" id="IPR001611">
    <property type="entry name" value="Leu-rich_rpt"/>
</dbReference>
<dbReference type="SMART" id="SM00367">
    <property type="entry name" value="LRR_CC"/>
    <property type="match status" value="5"/>
</dbReference>
<dbReference type="InterPro" id="IPR001810">
    <property type="entry name" value="F-box_dom"/>
</dbReference>
<evidence type="ECO:0000313" key="3">
    <source>
        <dbReference type="EMBL" id="CAL1528251.1"/>
    </source>
</evidence>
<feature type="domain" description="F-box" evidence="2">
    <location>
        <begin position="1"/>
        <end position="45"/>
    </location>
</feature>
<dbReference type="Pfam" id="PF12937">
    <property type="entry name" value="F-box-like"/>
    <property type="match status" value="1"/>
</dbReference>
<feature type="non-terminal residue" evidence="3">
    <location>
        <position position="1"/>
    </location>
</feature>
<dbReference type="Proteomes" id="UP001497497">
    <property type="component" value="Unassembled WGS sequence"/>
</dbReference>
<dbReference type="InterPro" id="IPR036047">
    <property type="entry name" value="F-box-like_dom_sf"/>
</dbReference>
<dbReference type="PROSITE" id="PS50181">
    <property type="entry name" value="FBOX"/>
    <property type="match status" value="1"/>
</dbReference>
<feature type="non-terminal residue" evidence="3">
    <location>
        <position position="390"/>
    </location>
</feature>
<accession>A0AAV2H7Q8</accession>
<reference evidence="3 4" key="1">
    <citation type="submission" date="2024-04" db="EMBL/GenBank/DDBJ databases">
        <authorList>
            <consortium name="Genoscope - CEA"/>
            <person name="William W."/>
        </authorList>
    </citation>
    <scope>NUCLEOTIDE SEQUENCE [LARGE SCALE GENOMIC DNA]</scope>
</reference>
<gene>
    <name evidence="3" type="ORF">GSLYS_00002421001</name>
</gene>
<keyword evidence="1" id="KW-0833">Ubl conjugation pathway</keyword>